<reference evidence="1 2" key="1">
    <citation type="submission" date="2021-01" db="EMBL/GenBank/DDBJ databases">
        <title>Belnapia mucosa sp. nov. and Belnapia arida sp. nov., isolated from the Tabernas Desert (Almeria, Spain).</title>
        <authorList>
            <person name="Molina-Menor E."/>
            <person name="Vidal-Verdu A."/>
            <person name="Calonge A."/>
            <person name="Satari L."/>
            <person name="Pereto J."/>
            <person name="Porcar M."/>
        </authorList>
    </citation>
    <scope>NUCLEOTIDE SEQUENCE [LARGE SCALE GENOMIC DNA]</scope>
    <source>
        <strain evidence="1 2">T18</strain>
    </source>
</reference>
<sequence>MFDMPLARLWLDIPANLGLGQDPDLTFRKAVHLALYAAQDLSNGPITATTHPPRRLAERLRRGLPLSDEEIYLLGEGRWPPPNEAFSLDSLPRSVPPTPVKEGTAAWTLGCDRLTVRKTVPVNGNVYIADLEIIAGPHPRLRQKVGQVGNRGYVAGVPKGLKLLSAMCGLYDGTIRMLPRPITVSTAGEAEAFVRAATDENRIQPLVAVAMTRGEAVEEWQADVEAYAKEAFTLQHVASVSVSGVRALYDLLGPHALPEGAIKTYNAGFSTLDVQAAHPVTTWETIQAHERGRTGMMERWRKRLMTRDAWARRGERT</sequence>
<organism evidence="1 2">
    <name type="scientific">Belnapia arida</name>
    <dbReference type="NCBI Taxonomy" id="2804533"/>
    <lineage>
        <taxon>Bacteria</taxon>
        <taxon>Pseudomonadati</taxon>
        <taxon>Pseudomonadota</taxon>
        <taxon>Alphaproteobacteria</taxon>
        <taxon>Acetobacterales</taxon>
        <taxon>Roseomonadaceae</taxon>
        <taxon>Belnapia</taxon>
    </lineage>
</organism>
<proteinExistence type="predicted"/>
<evidence type="ECO:0000313" key="2">
    <source>
        <dbReference type="Proteomes" id="UP000660885"/>
    </source>
</evidence>
<comment type="caution">
    <text evidence="1">The sequence shown here is derived from an EMBL/GenBank/DDBJ whole genome shotgun (WGS) entry which is preliminary data.</text>
</comment>
<dbReference type="Proteomes" id="UP000660885">
    <property type="component" value="Unassembled WGS sequence"/>
</dbReference>
<name>A0ABS1UF95_9PROT</name>
<dbReference type="EMBL" id="JAETWB010000041">
    <property type="protein sequence ID" value="MBL6081941.1"/>
    <property type="molecule type" value="Genomic_DNA"/>
</dbReference>
<evidence type="ECO:0000313" key="1">
    <source>
        <dbReference type="EMBL" id="MBL6081941.1"/>
    </source>
</evidence>
<gene>
    <name evidence="1" type="ORF">JMJ56_28565</name>
</gene>
<protein>
    <submittedName>
        <fullName evidence="1">Uncharacterized protein</fullName>
    </submittedName>
</protein>
<accession>A0ABS1UF95</accession>
<keyword evidence="2" id="KW-1185">Reference proteome</keyword>
<dbReference type="RefSeq" id="WP_202835153.1">
    <property type="nucleotide sequence ID" value="NZ_JAETWB010000041.1"/>
</dbReference>